<name>A0ABM8ZX07_9VIBR</name>
<dbReference type="EMBL" id="CAKLDI010000002">
    <property type="protein sequence ID" value="CAH0535156.1"/>
    <property type="molecule type" value="Genomic_DNA"/>
</dbReference>
<feature type="signal peptide" evidence="1">
    <location>
        <begin position="1"/>
        <end position="23"/>
    </location>
</feature>
<gene>
    <name evidence="2" type="ORF">VST7929_02817</name>
</gene>
<sequence>MKRQWQGVYLAAMLAFSPLIVHASLFSAQTVTQWEIALAELPPEQLTPIIAQLGDAWIYRKNEEAPVISDLLAKALALNPKATLAWFEVHPEQFDAWLESVPHTVLIDEVGTDESYAERVQLRAAMITSLVNYPKNQETFQYARRIDRVLRSSQIRQTN</sequence>
<evidence type="ECO:0000256" key="1">
    <source>
        <dbReference type="SAM" id="SignalP"/>
    </source>
</evidence>
<dbReference type="Proteomes" id="UP000838672">
    <property type="component" value="Unassembled WGS sequence"/>
</dbReference>
<dbReference type="RefSeq" id="WP_237468016.1">
    <property type="nucleotide sequence ID" value="NZ_CAKLDI010000002.1"/>
</dbReference>
<protein>
    <submittedName>
        <fullName evidence="2">Uncharacterized protein</fullName>
    </submittedName>
</protein>
<keyword evidence="3" id="KW-1185">Reference proteome</keyword>
<reference evidence="2" key="1">
    <citation type="submission" date="2021-11" db="EMBL/GenBank/DDBJ databases">
        <authorList>
            <person name="Rodrigo-Torres L."/>
            <person name="Arahal R. D."/>
            <person name="Lucena T."/>
        </authorList>
    </citation>
    <scope>NUCLEOTIDE SEQUENCE</scope>
    <source>
        <strain evidence="2">CECT 7929</strain>
    </source>
</reference>
<comment type="caution">
    <text evidence="2">The sequence shown here is derived from an EMBL/GenBank/DDBJ whole genome shotgun (WGS) entry which is preliminary data.</text>
</comment>
<organism evidence="2 3">
    <name type="scientific">Vibrio stylophorae</name>
    <dbReference type="NCBI Taxonomy" id="659351"/>
    <lineage>
        <taxon>Bacteria</taxon>
        <taxon>Pseudomonadati</taxon>
        <taxon>Pseudomonadota</taxon>
        <taxon>Gammaproteobacteria</taxon>
        <taxon>Vibrionales</taxon>
        <taxon>Vibrionaceae</taxon>
        <taxon>Vibrio</taxon>
    </lineage>
</organism>
<feature type="chain" id="PRO_5046726326" evidence="1">
    <location>
        <begin position="24"/>
        <end position="159"/>
    </location>
</feature>
<evidence type="ECO:0000313" key="3">
    <source>
        <dbReference type="Proteomes" id="UP000838672"/>
    </source>
</evidence>
<keyword evidence="1" id="KW-0732">Signal</keyword>
<proteinExistence type="predicted"/>
<evidence type="ECO:0000313" key="2">
    <source>
        <dbReference type="EMBL" id="CAH0535156.1"/>
    </source>
</evidence>
<accession>A0ABM8ZX07</accession>